<feature type="region of interest" description="Disordered" evidence="1">
    <location>
        <begin position="177"/>
        <end position="196"/>
    </location>
</feature>
<evidence type="ECO:0000259" key="2">
    <source>
        <dbReference type="Pfam" id="PF18352"/>
    </source>
</evidence>
<dbReference type="AlphaFoldDB" id="A0A1H9HQV9"/>
<dbReference type="OrthoDB" id="1903830at2"/>
<dbReference type="RefSeq" id="WP_092674859.1">
    <property type="nucleotide sequence ID" value="NZ_FOGC01000005.1"/>
</dbReference>
<proteinExistence type="predicted"/>
<evidence type="ECO:0000313" key="4">
    <source>
        <dbReference type="Proteomes" id="UP000242515"/>
    </source>
</evidence>
<protein>
    <recommendedName>
        <fullName evidence="2">Phage protein Gp138 N-terminal domain-containing protein</fullName>
    </recommendedName>
</protein>
<name>A0A1H9HQV9_9GAMM</name>
<gene>
    <name evidence="3" type="ORF">SAMN05216522_10521</name>
</gene>
<feature type="compositionally biased region" description="Gly residues" evidence="1">
    <location>
        <begin position="186"/>
        <end position="196"/>
    </location>
</feature>
<organism evidence="3 4">
    <name type="scientific">Rosenbergiella nectarea</name>
    <dbReference type="NCBI Taxonomy" id="988801"/>
    <lineage>
        <taxon>Bacteria</taxon>
        <taxon>Pseudomonadati</taxon>
        <taxon>Pseudomonadota</taxon>
        <taxon>Gammaproteobacteria</taxon>
        <taxon>Enterobacterales</taxon>
        <taxon>Erwiniaceae</taxon>
        <taxon>Rosenbergiella</taxon>
    </lineage>
</organism>
<dbReference type="Pfam" id="PF18352">
    <property type="entry name" value="Gp138_N"/>
    <property type="match status" value="1"/>
</dbReference>
<keyword evidence="4" id="KW-1185">Reference proteome</keyword>
<dbReference type="Proteomes" id="UP000242515">
    <property type="component" value="Unassembled WGS sequence"/>
</dbReference>
<dbReference type="InterPro" id="IPR044033">
    <property type="entry name" value="GpV-like_apex"/>
</dbReference>
<feature type="domain" description="Phage protein Gp138 N-terminal" evidence="2">
    <location>
        <begin position="26"/>
        <end position="114"/>
    </location>
</feature>
<dbReference type="STRING" id="988801.SAMN05216522_10521"/>
<dbReference type="Pfam" id="PF18946">
    <property type="entry name" value="Apex"/>
    <property type="match status" value="1"/>
</dbReference>
<evidence type="ECO:0000256" key="1">
    <source>
        <dbReference type="SAM" id="MobiDB-lite"/>
    </source>
</evidence>
<reference evidence="4" key="1">
    <citation type="submission" date="2016-10" db="EMBL/GenBank/DDBJ databases">
        <authorList>
            <person name="Varghese N."/>
            <person name="Submissions S."/>
        </authorList>
    </citation>
    <scope>NUCLEOTIDE SEQUENCE [LARGE SCALE GENOMIC DNA]</scope>
    <source>
        <strain evidence="4">8N4</strain>
    </source>
</reference>
<dbReference type="Gene3D" id="2.40.50.230">
    <property type="entry name" value="Gp5 N-terminal domain"/>
    <property type="match status" value="1"/>
</dbReference>
<dbReference type="InterPro" id="IPR037026">
    <property type="entry name" value="Vgr_OB-fold_dom_sf"/>
</dbReference>
<dbReference type="InterPro" id="IPR041599">
    <property type="entry name" value="Gp138_N"/>
</dbReference>
<dbReference type="EMBL" id="FOGC01000005">
    <property type="protein sequence ID" value="SEQ64695.1"/>
    <property type="molecule type" value="Genomic_DNA"/>
</dbReference>
<sequence length="196" mass="21202">MSDKSDSVEALKQFINGQIDQVNTAIPCEVVSYENGRVTVKPSGERKFPDGDSNPHPIIHNLRFVWPTFSGGQAGFKGPVSQGDKCLMICCQQSIDDPDDLRRYDLVDSYVVPGGDYSDEVPGNNDVRMYHGDAFIAIDENGKLTINAPGGIEEITTTHTLQGEMNVTGDVIVNDIKLGSHKHPGDSGGITGEPQN</sequence>
<evidence type="ECO:0000313" key="3">
    <source>
        <dbReference type="EMBL" id="SEQ64695.1"/>
    </source>
</evidence>
<accession>A0A1H9HQV9</accession>